<dbReference type="VEuPathDB" id="FungiDB:DFL_002066"/>
<dbReference type="RefSeq" id="XP_067493406.1">
    <property type="nucleotide sequence ID" value="XM_067630797.1"/>
</dbReference>
<dbReference type="EMBL" id="SAEB01000003">
    <property type="protein sequence ID" value="RVD87862.1"/>
    <property type="molecule type" value="Genomic_DNA"/>
</dbReference>
<proteinExistence type="predicted"/>
<protein>
    <submittedName>
        <fullName evidence="1">Uncharacterized protein</fullName>
    </submittedName>
</protein>
<evidence type="ECO:0000313" key="2">
    <source>
        <dbReference type="Proteomes" id="UP000283090"/>
    </source>
</evidence>
<reference evidence="1 2" key="1">
    <citation type="submission" date="2019-01" db="EMBL/GenBank/DDBJ databases">
        <title>Intercellular communication is required for trap formation in the nematode-trapping fungus Duddingtonia flagrans.</title>
        <authorList>
            <person name="Youssar L."/>
            <person name="Wernet V."/>
            <person name="Hensel N."/>
            <person name="Hildebrandt H.-G."/>
            <person name="Fischer R."/>
        </authorList>
    </citation>
    <scope>NUCLEOTIDE SEQUENCE [LARGE SCALE GENOMIC DNA]</scope>
    <source>
        <strain evidence="1 2">CBS H-5679</strain>
    </source>
</reference>
<accession>A0A437A9M2</accession>
<evidence type="ECO:0000313" key="1">
    <source>
        <dbReference type="EMBL" id="RVD87862.1"/>
    </source>
</evidence>
<dbReference type="Proteomes" id="UP000283090">
    <property type="component" value="Unassembled WGS sequence"/>
</dbReference>
<dbReference type="AlphaFoldDB" id="A0A437A9M2"/>
<gene>
    <name evidence="1" type="ORF">DFL_002066</name>
</gene>
<keyword evidence="2" id="KW-1185">Reference proteome</keyword>
<organism evidence="1 2">
    <name type="scientific">Arthrobotrys flagrans</name>
    <name type="common">Nematode-trapping fungus</name>
    <name type="synonym">Trichothecium flagrans</name>
    <dbReference type="NCBI Taxonomy" id="97331"/>
    <lineage>
        <taxon>Eukaryota</taxon>
        <taxon>Fungi</taxon>
        <taxon>Dikarya</taxon>
        <taxon>Ascomycota</taxon>
        <taxon>Pezizomycotina</taxon>
        <taxon>Orbiliomycetes</taxon>
        <taxon>Orbiliales</taxon>
        <taxon>Orbiliaceae</taxon>
        <taxon>Arthrobotrys</taxon>
    </lineage>
</organism>
<dbReference type="GeneID" id="93584377"/>
<comment type="caution">
    <text evidence="1">The sequence shown here is derived from an EMBL/GenBank/DDBJ whole genome shotgun (WGS) entry which is preliminary data.</text>
</comment>
<name>A0A437A9M2_ARTFL</name>
<sequence>MFRRPPWYPPVNIISYFEDICCYRPVQGRGPPLSYSILNLTSHSLLHQPSTITIVPTGFIGRTGSRDPFISELTTKLPSTPAVDSAPASSYTLLASQARSLAQLSCLHHSPVDEYHTISKHCSQLFSLVESSCPDLIFQT</sequence>